<dbReference type="InParanoid" id="A0A068VHB2"/>
<feature type="compositionally biased region" description="Low complexity" evidence="7">
    <location>
        <begin position="57"/>
        <end position="77"/>
    </location>
</feature>
<feature type="region of interest" description="Disordered" evidence="7">
    <location>
        <begin position="33"/>
        <end position="130"/>
    </location>
</feature>
<feature type="region of interest" description="Disordered" evidence="7">
    <location>
        <begin position="166"/>
        <end position="201"/>
    </location>
</feature>
<feature type="compositionally biased region" description="Basic and acidic residues" evidence="7">
    <location>
        <begin position="84"/>
        <end position="93"/>
    </location>
</feature>
<evidence type="ECO:0000313" key="9">
    <source>
        <dbReference type="EMBL" id="CDP19068.1"/>
    </source>
</evidence>
<dbReference type="CDD" id="cd00018">
    <property type="entry name" value="AP2"/>
    <property type="match status" value="1"/>
</dbReference>
<dbReference type="EMBL" id="HG739425">
    <property type="protein sequence ID" value="CDP19068.1"/>
    <property type="molecule type" value="Genomic_DNA"/>
</dbReference>
<dbReference type="PANTHER" id="PTHR31190:SF110">
    <property type="entry name" value="OS07G0227600 PROTEIN"/>
    <property type="match status" value="1"/>
</dbReference>
<evidence type="ECO:0000256" key="6">
    <source>
        <dbReference type="ARBA" id="ARBA00023242"/>
    </source>
</evidence>
<dbReference type="FunFam" id="3.30.730.10:FF:000001">
    <property type="entry name" value="Ethylene-responsive transcription factor 2"/>
    <property type="match status" value="1"/>
</dbReference>
<dbReference type="Gramene" id="CDP19068">
    <property type="protein sequence ID" value="CDP19068"/>
    <property type="gene ID" value="GSCOC_T00005547001"/>
</dbReference>
<keyword evidence="10" id="KW-1185">Reference proteome</keyword>
<keyword evidence="4" id="KW-0238">DNA-binding</keyword>
<sequence length="261" mass="28796">MYRFSDQTSEELFRDEVDKCIVSALQHVISNTEAAAPPTAPAHQQQPTVMPEFEGVTSLSQSSATASSGLGSSSTGTMMEDNDDQSRNDEKQKQKNKKKKKKKREVERDGEKRVHFKGVRQRSAGKWVAEIRDPHQGRSVWLGTFTSAEEAARAYDRKCIQFRGDRAKTNFPSSDYANANDDQPSGSQQQQQQQDAPPPAAALLSVNAPVEYTSAVTTNSTTTAADAGGTSWEEDEGFWDVFQILSDTDWRMMDSPPPSGP</sequence>
<dbReference type="SUPFAM" id="SSF54171">
    <property type="entry name" value="DNA-binding domain"/>
    <property type="match status" value="1"/>
</dbReference>
<keyword evidence="6" id="KW-0539">Nucleus</keyword>
<dbReference type="STRING" id="49390.A0A068VHB2"/>
<dbReference type="PRINTS" id="PR00367">
    <property type="entry name" value="ETHRSPELEMNT"/>
</dbReference>
<feature type="compositionally biased region" description="Basic and acidic residues" evidence="7">
    <location>
        <begin position="104"/>
        <end position="113"/>
    </location>
</feature>
<evidence type="ECO:0000313" key="10">
    <source>
        <dbReference type="Proteomes" id="UP000295252"/>
    </source>
</evidence>
<dbReference type="Pfam" id="PF00847">
    <property type="entry name" value="AP2"/>
    <property type="match status" value="1"/>
</dbReference>
<dbReference type="OrthoDB" id="49610at2759"/>
<dbReference type="InterPro" id="IPR016177">
    <property type="entry name" value="DNA-bd_dom_sf"/>
</dbReference>
<evidence type="ECO:0000256" key="1">
    <source>
        <dbReference type="ARBA" id="ARBA00004123"/>
    </source>
</evidence>
<feature type="domain" description="AP2/ERF" evidence="8">
    <location>
        <begin position="115"/>
        <end position="172"/>
    </location>
</feature>
<dbReference type="Proteomes" id="UP000295252">
    <property type="component" value="Unassembled WGS sequence"/>
</dbReference>
<dbReference type="GO" id="GO:0006952">
    <property type="term" value="P:defense response"/>
    <property type="evidence" value="ECO:0007669"/>
    <property type="project" value="UniProtKB-KW"/>
</dbReference>
<keyword evidence="5" id="KW-0804">Transcription</keyword>
<dbReference type="PROSITE" id="PS51032">
    <property type="entry name" value="AP2_ERF"/>
    <property type="match status" value="1"/>
</dbReference>
<evidence type="ECO:0000259" key="8">
    <source>
        <dbReference type="PROSITE" id="PS51032"/>
    </source>
</evidence>
<dbReference type="InterPro" id="IPR001471">
    <property type="entry name" value="AP2/ERF_dom"/>
</dbReference>
<dbReference type="GO" id="GO:0003700">
    <property type="term" value="F:DNA-binding transcription factor activity"/>
    <property type="evidence" value="ECO:0007669"/>
    <property type="project" value="InterPro"/>
</dbReference>
<feature type="compositionally biased region" description="Low complexity" evidence="7">
    <location>
        <begin position="215"/>
        <end position="231"/>
    </location>
</feature>
<evidence type="ECO:0000256" key="3">
    <source>
        <dbReference type="ARBA" id="ARBA00023015"/>
    </source>
</evidence>
<proteinExistence type="predicted"/>
<keyword evidence="2" id="KW-0611">Plant defense</keyword>
<evidence type="ECO:0000256" key="4">
    <source>
        <dbReference type="ARBA" id="ARBA00023125"/>
    </source>
</evidence>
<evidence type="ECO:0000256" key="7">
    <source>
        <dbReference type="SAM" id="MobiDB-lite"/>
    </source>
</evidence>
<dbReference type="GO" id="GO:0003677">
    <property type="term" value="F:DNA binding"/>
    <property type="evidence" value="ECO:0007669"/>
    <property type="project" value="UniProtKB-KW"/>
</dbReference>
<feature type="compositionally biased region" description="Low complexity" evidence="7">
    <location>
        <begin position="181"/>
        <end position="195"/>
    </location>
</feature>
<dbReference type="PANTHER" id="PTHR31190">
    <property type="entry name" value="DNA-BINDING DOMAIN"/>
    <property type="match status" value="1"/>
</dbReference>
<evidence type="ECO:0000256" key="2">
    <source>
        <dbReference type="ARBA" id="ARBA00022821"/>
    </source>
</evidence>
<dbReference type="Gene3D" id="3.30.730.10">
    <property type="entry name" value="AP2/ERF domain"/>
    <property type="match status" value="1"/>
</dbReference>
<feature type="compositionally biased region" description="Basic residues" evidence="7">
    <location>
        <begin position="94"/>
        <end position="103"/>
    </location>
</feature>
<gene>
    <name evidence="9" type="ORF">GSCOC_T00005547001</name>
</gene>
<feature type="region of interest" description="Disordered" evidence="7">
    <location>
        <begin position="215"/>
        <end position="237"/>
    </location>
</feature>
<protein>
    <submittedName>
        <fullName evidence="9">DH200=94 genomic scaffold, scaffold_341</fullName>
    </submittedName>
</protein>
<name>A0A068VHB2_COFCA</name>
<organism evidence="9 10">
    <name type="scientific">Coffea canephora</name>
    <name type="common">Robusta coffee</name>
    <dbReference type="NCBI Taxonomy" id="49390"/>
    <lineage>
        <taxon>Eukaryota</taxon>
        <taxon>Viridiplantae</taxon>
        <taxon>Streptophyta</taxon>
        <taxon>Embryophyta</taxon>
        <taxon>Tracheophyta</taxon>
        <taxon>Spermatophyta</taxon>
        <taxon>Magnoliopsida</taxon>
        <taxon>eudicotyledons</taxon>
        <taxon>Gunneridae</taxon>
        <taxon>Pentapetalae</taxon>
        <taxon>asterids</taxon>
        <taxon>lamiids</taxon>
        <taxon>Gentianales</taxon>
        <taxon>Rubiaceae</taxon>
        <taxon>Ixoroideae</taxon>
        <taxon>Gardenieae complex</taxon>
        <taxon>Bertiereae - Coffeeae clade</taxon>
        <taxon>Coffeeae</taxon>
        <taxon>Coffea</taxon>
    </lineage>
</organism>
<evidence type="ECO:0000256" key="5">
    <source>
        <dbReference type="ARBA" id="ARBA00023163"/>
    </source>
</evidence>
<feature type="compositionally biased region" description="Low complexity" evidence="7">
    <location>
        <begin position="33"/>
        <end position="48"/>
    </location>
</feature>
<dbReference type="PhylomeDB" id="A0A068VHB2"/>
<accession>A0A068VHB2</accession>
<reference evidence="10" key="1">
    <citation type="journal article" date="2014" name="Science">
        <title>The coffee genome provides insight into the convergent evolution of caffeine biosynthesis.</title>
        <authorList>
            <person name="Denoeud F."/>
            <person name="Carretero-Paulet L."/>
            <person name="Dereeper A."/>
            <person name="Droc G."/>
            <person name="Guyot R."/>
            <person name="Pietrella M."/>
            <person name="Zheng C."/>
            <person name="Alberti A."/>
            <person name="Anthony F."/>
            <person name="Aprea G."/>
            <person name="Aury J.M."/>
            <person name="Bento P."/>
            <person name="Bernard M."/>
            <person name="Bocs S."/>
            <person name="Campa C."/>
            <person name="Cenci A."/>
            <person name="Combes M.C."/>
            <person name="Crouzillat D."/>
            <person name="Da Silva C."/>
            <person name="Daddiego L."/>
            <person name="De Bellis F."/>
            <person name="Dussert S."/>
            <person name="Garsmeur O."/>
            <person name="Gayraud T."/>
            <person name="Guignon V."/>
            <person name="Jahn K."/>
            <person name="Jamilloux V."/>
            <person name="Joet T."/>
            <person name="Labadie K."/>
            <person name="Lan T."/>
            <person name="Leclercq J."/>
            <person name="Lepelley M."/>
            <person name="Leroy T."/>
            <person name="Li L.T."/>
            <person name="Librado P."/>
            <person name="Lopez L."/>
            <person name="Munoz A."/>
            <person name="Noel B."/>
            <person name="Pallavicini A."/>
            <person name="Perrotta G."/>
            <person name="Poncet V."/>
            <person name="Pot D."/>
            <person name="Priyono X."/>
            <person name="Rigoreau M."/>
            <person name="Rouard M."/>
            <person name="Rozas J."/>
            <person name="Tranchant-Dubreuil C."/>
            <person name="VanBuren R."/>
            <person name="Zhang Q."/>
            <person name="Andrade A.C."/>
            <person name="Argout X."/>
            <person name="Bertrand B."/>
            <person name="de Kochko A."/>
            <person name="Graziosi G."/>
            <person name="Henry R.J."/>
            <person name="Jayarama X."/>
            <person name="Ming R."/>
            <person name="Nagai C."/>
            <person name="Rounsley S."/>
            <person name="Sankoff D."/>
            <person name="Giuliano G."/>
            <person name="Albert V.A."/>
            <person name="Wincker P."/>
            <person name="Lashermes P."/>
        </authorList>
    </citation>
    <scope>NUCLEOTIDE SEQUENCE [LARGE SCALE GENOMIC DNA]</scope>
    <source>
        <strain evidence="10">cv. DH200-94</strain>
    </source>
</reference>
<dbReference type="InterPro" id="IPR044808">
    <property type="entry name" value="ERF_plant"/>
</dbReference>
<keyword evidence="3" id="KW-0805">Transcription regulation</keyword>
<dbReference type="AlphaFoldDB" id="A0A068VHB2"/>
<dbReference type="InterPro" id="IPR036955">
    <property type="entry name" value="AP2/ERF_dom_sf"/>
</dbReference>
<dbReference type="GO" id="GO:0005634">
    <property type="term" value="C:nucleus"/>
    <property type="evidence" value="ECO:0007669"/>
    <property type="project" value="UniProtKB-SubCell"/>
</dbReference>
<comment type="subcellular location">
    <subcellularLocation>
        <location evidence="1">Nucleus</location>
    </subcellularLocation>
</comment>
<dbReference type="GO" id="GO:0009873">
    <property type="term" value="P:ethylene-activated signaling pathway"/>
    <property type="evidence" value="ECO:0007669"/>
    <property type="project" value="InterPro"/>
</dbReference>
<dbReference type="SMART" id="SM00380">
    <property type="entry name" value="AP2"/>
    <property type="match status" value="1"/>
</dbReference>